<keyword evidence="2" id="KW-1185">Reference proteome</keyword>
<gene>
    <name evidence="1" type="ORF">RFI_33761</name>
</gene>
<accession>X6LQG1</accession>
<name>X6LQG1_RETFI</name>
<proteinExistence type="predicted"/>
<feature type="non-terminal residue" evidence="1">
    <location>
        <position position="224"/>
    </location>
</feature>
<evidence type="ECO:0000313" key="1">
    <source>
        <dbReference type="EMBL" id="ETO03641.1"/>
    </source>
</evidence>
<comment type="caution">
    <text evidence="1">The sequence shown here is derived from an EMBL/GenBank/DDBJ whole genome shotgun (WGS) entry which is preliminary data.</text>
</comment>
<dbReference type="AlphaFoldDB" id="X6LQG1"/>
<evidence type="ECO:0000313" key="2">
    <source>
        <dbReference type="Proteomes" id="UP000023152"/>
    </source>
</evidence>
<dbReference type="EMBL" id="ASPP01032779">
    <property type="protein sequence ID" value="ETO03641.1"/>
    <property type="molecule type" value="Genomic_DNA"/>
</dbReference>
<protein>
    <submittedName>
        <fullName evidence="1">Uncharacterized protein</fullName>
    </submittedName>
</protein>
<dbReference type="Proteomes" id="UP000023152">
    <property type="component" value="Unassembled WGS sequence"/>
</dbReference>
<sequence>MEKYFKDISKSNPAHQLSFFKYLYQQLIPLAQSSLKNKFPETDSKSALWKYNITNSVIEMAKMLCCRQYNNIKLNVEEKEQKIESTGQEEFYLCGKWHNSKKCCYLVNQDGENISVLISDIKYVNQKQLEAFQKLKFDLFEWRQDLNNMELIFQTKEPTLQNEKEERLRLLLHILGISNQGIIKECEEKKVEITENLHNQIVEKLCKDEEWSNYVLTFDNILKM</sequence>
<reference evidence="1 2" key="1">
    <citation type="journal article" date="2013" name="Curr. Biol.">
        <title>The Genome of the Foraminiferan Reticulomyxa filosa.</title>
        <authorList>
            <person name="Glockner G."/>
            <person name="Hulsmann N."/>
            <person name="Schleicher M."/>
            <person name="Noegel A.A."/>
            <person name="Eichinger L."/>
            <person name="Gallinger C."/>
            <person name="Pawlowski J."/>
            <person name="Sierra R."/>
            <person name="Euteneuer U."/>
            <person name="Pillet L."/>
            <person name="Moustafa A."/>
            <person name="Platzer M."/>
            <person name="Groth M."/>
            <person name="Szafranski K."/>
            <person name="Schliwa M."/>
        </authorList>
    </citation>
    <scope>NUCLEOTIDE SEQUENCE [LARGE SCALE GENOMIC DNA]</scope>
</reference>
<organism evidence="1 2">
    <name type="scientific">Reticulomyxa filosa</name>
    <dbReference type="NCBI Taxonomy" id="46433"/>
    <lineage>
        <taxon>Eukaryota</taxon>
        <taxon>Sar</taxon>
        <taxon>Rhizaria</taxon>
        <taxon>Retaria</taxon>
        <taxon>Foraminifera</taxon>
        <taxon>Monothalamids</taxon>
        <taxon>Reticulomyxidae</taxon>
        <taxon>Reticulomyxa</taxon>
    </lineage>
</organism>